<keyword evidence="5" id="KW-1278">Translocase</keyword>
<dbReference type="SUPFAM" id="SSF51735">
    <property type="entry name" value="NAD(P)-binding Rossmann-fold domains"/>
    <property type="match status" value="1"/>
</dbReference>
<comment type="function">
    <text evidence="1">The transhydrogenation between NADH and NADP is coupled to respiration and ATP hydrolysis and functions as a proton pump across the membrane.</text>
</comment>
<dbReference type="InterPro" id="IPR007886">
    <property type="entry name" value="AlaDH/PNT_N"/>
</dbReference>
<dbReference type="EMBL" id="JARJFB010000069">
    <property type="protein sequence ID" value="MEA0971006.1"/>
    <property type="molecule type" value="Genomic_DNA"/>
</dbReference>
<comment type="caution">
    <text evidence="10">The sequence shown here is derived from an EMBL/GenBank/DDBJ whole genome shotgun (WGS) entry which is preliminary data.</text>
</comment>
<evidence type="ECO:0000256" key="2">
    <source>
        <dbReference type="ARBA" id="ARBA00012943"/>
    </source>
</evidence>
<dbReference type="Proteomes" id="UP001291687">
    <property type="component" value="Unassembled WGS sequence"/>
</dbReference>
<evidence type="ECO:0000259" key="8">
    <source>
        <dbReference type="SMART" id="SM01002"/>
    </source>
</evidence>
<protein>
    <recommendedName>
        <fullName evidence="2">proton-translocating NAD(P)(+) transhydrogenase</fullName>
        <ecNumber evidence="2">7.1.1.1</ecNumber>
    </recommendedName>
</protein>
<dbReference type="Pfam" id="PF05222">
    <property type="entry name" value="AlaDh_PNT_N"/>
    <property type="match status" value="1"/>
</dbReference>
<accession>A0ABU5NCY0</accession>
<comment type="catalytic activity">
    <reaction evidence="7">
        <text>NAD(+) + NADPH + H(+)(in) = NADH + NADP(+) + H(+)(out)</text>
        <dbReference type="Rhea" id="RHEA:47992"/>
        <dbReference type="ChEBI" id="CHEBI:15378"/>
        <dbReference type="ChEBI" id="CHEBI:57540"/>
        <dbReference type="ChEBI" id="CHEBI:57783"/>
        <dbReference type="ChEBI" id="CHEBI:57945"/>
        <dbReference type="ChEBI" id="CHEBI:58349"/>
        <dbReference type="EC" id="7.1.1.1"/>
    </reaction>
</comment>
<keyword evidence="3" id="KW-0547">Nucleotide-binding</keyword>
<evidence type="ECO:0000313" key="11">
    <source>
        <dbReference type="Proteomes" id="UP001291687"/>
    </source>
</evidence>
<dbReference type="SUPFAM" id="SSF52283">
    <property type="entry name" value="Formate/glycerate dehydrogenase catalytic domain-like"/>
    <property type="match status" value="1"/>
</dbReference>
<proteinExistence type="predicted"/>
<evidence type="ECO:0000256" key="5">
    <source>
        <dbReference type="ARBA" id="ARBA00022967"/>
    </source>
</evidence>
<feature type="domain" description="Alanine dehydrogenase/pyridine nucleotide transhydrogenase N-terminal" evidence="9">
    <location>
        <begin position="4"/>
        <end position="143"/>
    </location>
</feature>
<dbReference type="RefSeq" id="WP_322776905.1">
    <property type="nucleotide sequence ID" value="NZ_JARJFB010000069.1"/>
</dbReference>
<evidence type="ECO:0000313" key="10">
    <source>
        <dbReference type="EMBL" id="MEA0971006.1"/>
    </source>
</evidence>
<dbReference type="InterPro" id="IPR007698">
    <property type="entry name" value="AlaDH/PNT_NAD(H)-bd"/>
</dbReference>
<dbReference type="CDD" id="cd05304">
    <property type="entry name" value="Rubrum_tdh"/>
    <property type="match status" value="1"/>
</dbReference>
<feature type="domain" description="Alanine dehydrogenase/pyridine nucleotide transhydrogenase NAD(H)-binding" evidence="8">
    <location>
        <begin position="152"/>
        <end position="317"/>
    </location>
</feature>
<reference evidence="10 11" key="1">
    <citation type="submission" date="2023-03" db="EMBL/GenBank/DDBJ databases">
        <title>Host association and intracellularity evolved multiple times independently in the Rickettsiales.</title>
        <authorList>
            <person name="Castelli M."/>
            <person name="Nardi T."/>
            <person name="Gammuto L."/>
            <person name="Bellinzona G."/>
            <person name="Sabaneyeva E."/>
            <person name="Potekhin A."/>
            <person name="Serra V."/>
            <person name="Petroni G."/>
            <person name="Sassera D."/>
        </authorList>
    </citation>
    <scope>NUCLEOTIDE SEQUENCE [LARGE SCALE GENOMIC DNA]</scope>
    <source>
        <strain evidence="10 11">Sr 2-6</strain>
    </source>
</reference>
<keyword evidence="6" id="KW-0520">NAD</keyword>
<keyword evidence="11" id="KW-1185">Reference proteome</keyword>
<dbReference type="SMART" id="SM01003">
    <property type="entry name" value="AlaDh_PNT_N"/>
    <property type="match status" value="1"/>
</dbReference>
<evidence type="ECO:0000256" key="3">
    <source>
        <dbReference type="ARBA" id="ARBA00022741"/>
    </source>
</evidence>
<dbReference type="PANTHER" id="PTHR10160">
    <property type="entry name" value="NAD(P) TRANSHYDROGENASE"/>
    <property type="match status" value="1"/>
</dbReference>
<evidence type="ECO:0000259" key="9">
    <source>
        <dbReference type="SMART" id="SM01003"/>
    </source>
</evidence>
<dbReference type="InterPro" id="IPR036291">
    <property type="entry name" value="NAD(P)-bd_dom_sf"/>
</dbReference>
<gene>
    <name evidence="10" type="ORF">Megvenef_00976</name>
</gene>
<evidence type="ECO:0000256" key="4">
    <source>
        <dbReference type="ARBA" id="ARBA00022857"/>
    </source>
</evidence>
<dbReference type="SMART" id="SM01002">
    <property type="entry name" value="AlaDh_PNT_C"/>
    <property type="match status" value="1"/>
</dbReference>
<sequence>MKIAAIKEREKGEARTAITPDIVKLYVKKGYRVFVERGIGIGANFLDVDYENAGAAVSSVMLEILSDADIILKVQPTPLIDQFNEIDMAKEGATIIGLMSPYSNIEYLEKAASRKLSTVAMELVPRVTKAQGMDALSSQSNLAGYRAVIEASYYFDRAFPMMMTAAGTINPAKTLVLGIGVAGLQAIATAKRLGSGVSAYDVRLATKEQAESLGAKFVYPSELMTDSEDKTGYAKEVSRDFAAIQERFLNQIIDKFDIVITTAQIPGKKAPLLITKDMVAKMRPGSVIVDMAASSGGNVEDSVEDKVLVKKGVKIVAWSNLATKIAGDSSRLYAKNLYNFLDYAVQDRKINFKDELVEEMTISIDGSMINKKFKV</sequence>
<dbReference type="Pfam" id="PF01262">
    <property type="entry name" value="AlaDh_PNT_C"/>
    <property type="match status" value="1"/>
</dbReference>
<name>A0ABU5NCY0_9RICK</name>
<keyword evidence="4" id="KW-0521">NADP</keyword>
<dbReference type="PANTHER" id="PTHR10160:SF19">
    <property type="entry name" value="PROTON-TRANSLOCATING NAD(P)(+) TRANSHYDROGENASE"/>
    <property type="match status" value="1"/>
</dbReference>
<evidence type="ECO:0000256" key="1">
    <source>
        <dbReference type="ARBA" id="ARBA00003943"/>
    </source>
</evidence>
<organism evidence="10 11">
    <name type="scientific">Candidatus Megaera venefica</name>
    <dbReference type="NCBI Taxonomy" id="2055910"/>
    <lineage>
        <taxon>Bacteria</taxon>
        <taxon>Pseudomonadati</taxon>
        <taxon>Pseudomonadota</taxon>
        <taxon>Alphaproteobacteria</taxon>
        <taxon>Rickettsiales</taxon>
        <taxon>Rickettsiaceae</taxon>
        <taxon>Candidatus Megaera</taxon>
    </lineage>
</organism>
<evidence type="ECO:0000256" key="7">
    <source>
        <dbReference type="ARBA" id="ARBA00048202"/>
    </source>
</evidence>
<dbReference type="Gene3D" id="3.40.50.720">
    <property type="entry name" value="NAD(P)-binding Rossmann-like Domain"/>
    <property type="match status" value="2"/>
</dbReference>
<dbReference type="EC" id="7.1.1.1" evidence="2"/>
<evidence type="ECO:0000256" key="6">
    <source>
        <dbReference type="ARBA" id="ARBA00023027"/>
    </source>
</evidence>